<keyword evidence="2" id="KW-0812">Transmembrane</keyword>
<dbReference type="RefSeq" id="WP_284239804.1">
    <property type="nucleotide sequence ID" value="NZ_BSSQ01000014.1"/>
</dbReference>
<dbReference type="Proteomes" id="UP001157114">
    <property type="component" value="Unassembled WGS sequence"/>
</dbReference>
<protein>
    <submittedName>
        <fullName evidence="3">Uncharacterized protein</fullName>
    </submittedName>
</protein>
<proteinExistence type="predicted"/>
<feature type="region of interest" description="Disordered" evidence="1">
    <location>
        <begin position="1"/>
        <end position="40"/>
    </location>
</feature>
<reference evidence="3 4" key="1">
    <citation type="submission" date="2023-03" db="EMBL/GenBank/DDBJ databases">
        <title>Draft genome sequence of the bacteria which degrade cell wall of Tricholomamatutake.</title>
        <authorList>
            <person name="Konishi Y."/>
            <person name="Fukuta Y."/>
            <person name="Shirasaka N."/>
        </authorList>
    </citation>
    <scope>NUCLEOTIDE SEQUENCE [LARGE SCALE GENOMIC DNA]</scope>
    <source>
        <strain evidence="4">mu1</strain>
    </source>
</reference>
<evidence type="ECO:0000256" key="2">
    <source>
        <dbReference type="SAM" id="Phobius"/>
    </source>
</evidence>
<evidence type="ECO:0000313" key="3">
    <source>
        <dbReference type="EMBL" id="GLX69014.1"/>
    </source>
</evidence>
<sequence>MMSRVQKFGSSRGRHQHEQAAVQPGIATETNAEALPPRRKVHPSSVQKVTRWYYNILFLLFVCLVAGLFWYGLRFTE</sequence>
<comment type="caution">
    <text evidence="3">The sequence shown here is derived from an EMBL/GenBank/DDBJ whole genome shotgun (WGS) entry which is preliminary data.</text>
</comment>
<gene>
    <name evidence="3" type="ORF">MU1_33590</name>
</gene>
<evidence type="ECO:0000256" key="1">
    <source>
        <dbReference type="SAM" id="MobiDB-lite"/>
    </source>
</evidence>
<accession>A0ABQ6GDM3</accession>
<name>A0ABQ6GDM3_9BACL</name>
<keyword evidence="2" id="KW-0472">Membrane</keyword>
<dbReference type="EMBL" id="BSSQ01000014">
    <property type="protein sequence ID" value="GLX69014.1"/>
    <property type="molecule type" value="Genomic_DNA"/>
</dbReference>
<organism evidence="3 4">
    <name type="scientific">Paenibacillus glycanilyticus</name>
    <dbReference type="NCBI Taxonomy" id="126569"/>
    <lineage>
        <taxon>Bacteria</taxon>
        <taxon>Bacillati</taxon>
        <taxon>Bacillota</taxon>
        <taxon>Bacilli</taxon>
        <taxon>Bacillales</taxon>
        <taxon>Paenibacillaceae</taxon>
        <taxon>Paenibacillus</taxon>
    </lineage>
</organism>
<feature type="transmembrane region" description="Helical" evidence="2">
    <location>
        <begin position="52"/>
        <end position="73"/>
    </location>
</feature>
<keyword evidence="4" id="KW-1185">Reference proteome</keyword>
<keyword evidence="2" id="KW-1133">Transmembrane helix</keyword>
<evidence type="ECO:0000313" key="4">
    <source>
        <dbReference type="Proteomes" id="UP001157114"/>
    </source>
</evidence>